<dbReference type="Proteomes" id="UP001190926">
    <property type="component" value="Unassembled WGS sequence"/>
</dbReference>
<name>A0AAD4J8Z4_PERFH</name>
<proteinExistence type="predicted"/>
<feature type="non-terminal residue" evidence="2">
    <location>
        <position position="82"/>
    </location>
</feature>
<dbReference type="AlphaFoldDB" id="A0AAD4J8Z4"/>
<feature type="chain" id="PRO_5042270609" evidence="1">
    <location>
        <begin position="24"/>
        <end position="82"/>
    </location>
</feature>
<organism evidence="2 3">
    <name type="scientific">Perilla frutescens var. hirtella</name>
    <name type="common">Perilla citriodora</name>
    <name type="synonym">Perilla setoyensis</name>
    <dbReference type="NCBI Taxonomy" id="608512"/>
    <lineage>
        <taxon>Eukaryota</taxon>
        <taxon>Viridiplantae</taxon>
        <taxon>Streptophyta</taxon>
        <taxon>Embryophyta</taxon>
        <taxon>Tracheophyta</taxon>
        <taxon>Spermatophyta</taxon>
        <taxon>Magnoliopsida</taxon>
        <taxon>eudicotyledons</taxon>
        <taxon>Gunneridae</taxon>
        <taxon>Pentapetalae</taxon>
        <taxon>asterids</taxon>
        <taxon>lamiids</taxon>
        <taxon>Lamiales</taxon>
        <taxon>Lamiaceae</taxon>
        <taxon>Nepetoideae</taxon>
        <taxon>Elsholtzieae</taxon>
        <taxon>Perilla</taxon>
    </lineage>
</organism>
<comment type="caution">
    <text evidence="2">The sequence shown here is derived from an EMBL/GenBank/DDBJ whole genome shotgun (WGS) entry which is preliminary data.</text>
</comment>
<feature type="signal peptide" evidence="1">
    <location>
        <begin position="1"/>
        <end position="23"/>
    </location>
</feature>
<protein>
    <submittedName>
        <fullName evidence="2">Uncharacterized protein</fullName>
    </submittedName>
</protein>
<sequence>MKSGLHLIPLLLLSLVVIHGAQGMGFIRKGSLPVISNQFVSHEKTNEDVVGEFNMVWKSKFSGRARKLMITSPIPRTTTISK</sequence>
<keyword evidence="3" id="KW-1185">Reference proteome</keyword>
<reference evidence="2 3" key="1">
    <citation type="journal article" date="2021" name="Nat. Commun.">
        <title>Incipient diploidization of the medicinal plant Perilla within 10,000 years.</title>
        <authorList>
            <person name="Zhang Y."/>
            <person name="Shen Q."/>
            <person name="Leng L."/>
            <person name="Zhang D."/>
            <person name="Chen S."/>
            <person name="Shi Y."/>
            <person name="Ning Z."/>
            <person name="Chen S."/>
        </authorList>
    </citation>
    <scope>NUCLEOTIDE SEQUENCE [LARGE SCALE GENOMIC DNA]</scope>
    <source>
        <strain evidence="3">cv. PC099</strain>
    </source>
</reference>
<dbReference type="EMBL" id="SDAM02000120">
    <property type="protein sequence ID" value="KAH6828810.1"/>
    <property type="molecule type" value="Genomic_DNA"/>
</dbReference>
<accession>A0AAD4J8Z4</accession>
<evidence type="ECO:0000256" key="1">
    <source>
        <dbReference type="SAM" id="SignalP"/>
    </source>
</evidence>
<evidence type="ECO:0000313" key="3">
    <source>
        <dbReference type="Proteomes" id="UP001190926"/>
    </source>
</evidence>
<keyword evidence="1" id="KW-0732">Signal</keyword>
<gene>
    <name evidence="2" type="ORF">C2S53_012947</name>
</gene>
<evidence type="ECO:0000313" key="2">
    <source>
        <dbReference type="EMBL" id="KAH6828810.1"/>
    </source>
</evidence>